<dbReference type="OrthoDB" id="1043111at2759"/>
<dbReference type="EMBL" id="KZ819286">
    <property type="protein sequence ID" value="PWO00016.1"/>
    <property type="molecule type" value="Genomic_DNA"/>
</dbReference>
<evidence type="ECO:0000259" key="2">
    <source>
        <dbReference type="Pfam" id="PF13881"/>
    </source>
</evidence>
<dbReference type="InterPro" id="IPR029071">
    <property type="entry name" value="Ubiquitin-like_domsf"/>
</dbReference>
<dbReference type="AlphaFoldDB" id="A0A316ZI85"/>
<evidence type="ECO:0000256" key="1">
    <source>
        <dbReference type="SAM" id="MobiDB-lite"/>
    </source>
</evidence>
<keyword evidence="4" id="KW-1185">Reference proteome</keyword>
<feature type="region of interest" description="Disordered" evidence="1">
    <location>
        <begin position="1"/>
        <end position="42"/>
    </location>
</feature>
<dbReference type="RefSeq" id="XP_025600294.1">
    <property type="nucleotide sequence ID" value="XM_025743932.1"/>
</dbReference>
<dbReference type="Gene3D" id="3.10.20.90">
    <property type="entry name" value="Phosphatidylinositol 3-kinase Catalytic Subunit, Chain A, domain 1"/>
    <property type="match status" value="1"/>
</dbReference>
<dbReference type="PANTHER" id="PTHR13169:SF0">
    <property type="entry name" value="UBIQUITIN-LIKE PROTEIN 3"/>
    <property type="match status" value="1"/>
</dbReference>
<dbReference type="Pfam" id="PF13881">
    <property type="entry name" value="Rad60-SLD_2"/>
    <property type="match status" value="1"/>
</dbReference>
<sequence>MSASAVAAPAAGSSSASSSSGAAMSPVQQTLSRHSVATSGGPGAGKVRLDALLVGGQRHLFDFEPETTVEQVRRTFWEEWPADWPLRPPHASSLRILHMGHFLDDRAPLSGDGPAAGGGPAAGPMPLGRTTVVHVLIKPVKTESIRGDDESLKKKDEVPSSCCCVIC</sequence>
<dbReference type="InterPro" id="IPR039540">
    <property type="entry name" value="UBL3-like_ubiquitin_dom"/>
</dbReference>
<accession>A0A316ZI85</accession>
<dbReference type="PANTHER" id="PTHR13169">
    <property type="entry name" value="UBIQUITIN-LIKE PROTEIN 3 HCG-1 PROTEIN"/>
    <property type="match status" value="1"/>
</dbReference>
<name>A0A316ZI85_9BASI</name>
<organism evidence="3 4">
    <name type="scientific">Tilletiopsis washingtonensis</name>
    <dbReference type="NCBI Taxonomy" id="58919"/>
    <lineage>
        <taxon>Eukaryota</taxon>
        <taxon>Fungi</taxon>
        <taxon>Dikarya</taxon>
        <taxon>Basidiomycota</taxon>
        <taxon>Ustilaginomycotina</taxon>
        <taxon>Exobasidiomycetes</taxon>
        <taxon>Entylomatales</taxon>
        <taxon>Entylomatales incertae sedis</taxon>
        <taxon>Tilletiopsis</taxon>
    </lineage>
</organism>
<feature type="compositionally biased region" description="Low complexity" evidence="1">
    <location>
        <begin position="1"/>
        <end position="27"/>
    </location>
</feature>
<reference evidence="3 4" key="1">
    <citation type="journal article" date="2018" name="Mol. Biol. Evol.">
        <title>Broad Genomic Sampling Reveals a Smut Pathogenic Ancestry of the Fungal Clade Ustilaginomycotina.</title>
        <authorList>
            <person name="Kijpornyongpan T."/>
            <person name="Mondo S.J."/>
            <person name="Barry K."/>
            <person name="Sandor L."/>
            <person name="Lee J."/>
            <person name="Lipzen A."/>
            <person name="Pangilinan J."/>
            <person name="LaButti K."/>
            <person name="Hainaut M."/>
            <person name="Henrissat B."/>
            <person name="Grigoriev I.V."/>
            <person name="Spatafora J.W."/>
            <person name="Aime M.C."/>
        </authorList>
    </citation>
    <scope>NUCLEOTIDE SEQUENCE [LARGE SCALE GENOMIC DNA]</scope>
    <source>
        <strain evidence="3 4">MCA 4186</strain>
    </source>
</reference>
<dbReference type="SUPFAM" id="SSF54236">
    <property type="entry name" value="Ubiquitin-like"/>
    <property type="match status" value="1"/>
</dbReference>
<dbReference type="Proteomes" id="UP000245946">
    <property type="component" value="Unassembled WGS sequence"/>
</dbReference>
<dbReference type="GeneID" id="37271476"/>
<proteinExistence type="predicted"/>
<dbReference type="STRING" id="58919.A0A316ZI85"/>
<protein>
    <recommendedName>
        <fullName evidence="2">UBL3-like ubiquitin domain-containing protein</fullName>
    </recommendedName>
</protein>
<feature type="compositionally biased region" description="Polar residues" evidence="1">
    <location>
        <begin position="28"/>
        <end position="38"/>
    </location>
</feature>
<dbReference type="InterPro" id="IPR040015">
    <property type="entry name" value="UBL3-like"/>
</dbReference>
<gene>
    <name evidence="3" type="ORF">FA09DRAFT_336855</name>
</gene>
<evidence type="ECO:0000313" key="4">
    <source>
        <dbReference type="Proteomes" id="UP000245946"/>
    </source>
</evidence>
<evidence type="ECO:0000313" key="3">
    <source>
        <dbReference type="EMBL" id="PWO00016.1"/>
    </source>
</evidence>
<feature type="domain" description="UBL3-like ubiquitin" evidence="2">
    <location>
        <begin position="47"/>
        <end position="164"/>
    </location>
</feature>